<dbReference type="Gene3D" id="2.60.120.260">
    <property type="entry name" value="Galactose-binding domain-like"/>
    <property type="match status" value="1"/>
</dbReference>
<dbReference type="Proteomes" id="UP001634394">
    <property type="component" value="Unassembled WGS sequence"/>
</dbReference>
<dbReference type="SMART" id="SM00231">
    <property type="entry name" value="FA58C"/>
    <property type="match status" value="1"/>
</dbReference>
<dbReference type="Pfam" id="PF00754">
    <property type="entry name" value="F5_F8_type_C"/>
    <property type="match status" value="1"/>
</dbReference>
<feature type="chain" id="PRO_5044775028" description="F5/8 type C domain-containing protein" evidence="1">
    <location>
        <begin position="24"/>
        <end position="412"/>
    </location>
</feature>
<dbReference type="AlphaFoldDB" id="A0ABD3XEP6"/>
<evidence type="ECO:0000256" key="1">
    <source>
        <dbReference type="SAM" id="SignalP"/>
    </source>
</evidence>
<protein>
    <recommendedName>
        <fullName evidence="2">F5/8 type C domain-containing protein</fullName>
    </recommendedName>
</protein>
<dbReference type="SUPFAM" id="SSF49785">
    <property type="entry name" value="Galactose-binding domain-like"/>
    <property type="match status" value="1"/>
</dbReference>
<evidence type="ECO:0000313" key="4">
    <source>
        <dbReference type="Proteomes" id="UP001634394"/>
    </source>
</evidence>
<name>A0ABD3XEP6_SINWO</name>
<dbReference type="PANTHER" id="PTHR24543">
    <property type="entry name" value="MULTICOPPER OXIDASE-RELATED"/>
    <property type="match status" value="1"/>
</dbReference>
<evidence type="ECO:0000313" key="3">
    <source>
        <dbReference type="EMBL" id="KAL3883447.1"/>
    </source>
</evidence>
<dbReference type="CDD" id="cd00057">
    <property type="entry name" value="FA58C"/>
    <property type="match status" value="1"/>
</dbReference>
<organism evidence="3 4">
    <name type="scientific">Sinanodonta woodiana</name>
    <name type="common">Chinese pond mussel</name>
    <name type="synonym">Anodonta woodiana</name>
    <dbReference type="NCBI Taxonomy" id="1069815"/>
    <lineage>
        <taxon>Eukaryota</taxon>
        <taxon>Metazoa</taxon>
        <taxon>Spiralia</taxon>
        <taxon>Lophotrochozoa</taxon>
        <taxon>Mollusca</taxon>
        <taxon>Bivalvia</taxon>
        <taxon>Autobranchia</taxon>
        <taxon>Heteroconchia</taxon>
        <taxon>Palaeoheterodonta</taxon>
        <taxon>Unionida</taxon>
        <taxon>Unionoidea</taxon>
        <taxon>Unionidae</taxon>
        <taxon>Unioninae</taxon>
        <taxon>Sinanodonta</taxon>
    </lineage>
</organism>
<comment type="caution">
    <text evidence="3">The sequence shown here is derived from an EMBL/GenBank/DDBJ whole genome shotgun (WGS) entry which is preliminary data.</text>
</comment>
<dbReference type="EMBL" id="JBJQND010000003">
    <property type="protein sequence ID" value="KAL3883447.1"/>
    <property type="molecule type" value="Genomic_DNA"/>
</dbReference>
<keyword evidence="4" id="KW-1185">Reference proteome</keyword>
<feature type="signal peptide" evidence="1">
    <location>
        <begin position="1"/>
        <end position="23"/>
    </location>
</feature>
<dbReference type="PROSITE" id="PS01285">
    <property type="entry name" value="FA58C_1"/>
    <property type="match status" value="1"/>
</dbReference>
<dbReference type="PROSITE" id="PS50022">
    <property type="entry name" value="FA58C_3"/>
    <property type="match status" value="1"/>
</dbReference>
<accession>A0ABD3XEP6</accession>
<sequence>MDGSALLKASLILAFCIAKETLGQDVASLQQCAANLACSLDYQHIFKSQLDNLSNSLMNEILKERVSMNTDMVPMMRDLDILKYNTSNQIDGMVRHIGTIDAELAHDREYLGNLTRGLYILNNEFHAEQVVRYQDVHKLVTELDGVKHNIAVLKNSLNQLLGLPENYTDPALHYCPEKDAVILELQHNLTKLNSQYLIADTASNNAQAIMFLLQKQVVDLKGNVAILTNELDMKNKIITSLQIQLQNAKNNQGRHVSVESCNASLGMESGNIQDSAITASDVHQGYTASAARLNNKSGWYTSEKAQSQDWLQIDLGQPQYVTIVATQGAPCCEVMVTNYTLQYSQDNIVWKDYEEHCQIKLFSGNSDQTSVVAHTLSDPIFSRFIRFVVKDFKKDGSSNYVGMRVELFGCTV</sequence>
<reference evidence="3 4" key="1">
    <citation type="submission" date="2024-11" db="EMBL/GenBank/DDBJ databases">
        <title>Chromosome-level genome assembly of the freshwater bivalve Anodonta woodiana.</title>
        <authorList>
            <person name="Chen X."/>
        </authorList>
    </citation>
    <scope>NUCLEOTIDE SEQUENCE [LARGE SCALE GENOMIC DNA]</scope>
    <source>
        <strain evidence="3">MN2024</strain>
        <tissue evidence="3">Gills</tissue>
    </source>
</reference>
<proteinExistence type="predicted"/>
<dbReference type="InterPro" id="IPR000421">
    <property type="entry name" value="FA58C"/>
</dbReference>
<gene>
    <name evidence="3" type="ORF">ACJMK2_029708</name>
</gene>
<feature type="domain" description="F5/8 type C" evidence="2">
    <location>
        <begin position="261"/>
        <end position="410"/>
    </location>
</feature>
<keyword evidence="1" id="KW-0732">Signal</keyword>
<dbReference type="InterPro" id="IPR008979">
    <property type="entry name" value="Galactose-bd-like_sf"/>
</dbReference>
<dbReference type="FunFam" id="2.60.120.260:FF:000016">
    <property type="entry name" value="Contactin-associated protein-like 4 isoform 1"/>
    <property type="match status" value="1"/>
</dbReference>
<dbReference type="PANTHER" id="PTHR24543:SF291">
    <property type="entry name" value="SMOKE ALARM, ISOFORM D"/>
    <property type="match status" value="1"/>
</dbReference>
<evidence type="ECO:0000259" key="2">
    <source>
        <dbReference type="PROSITE" id="PS50022"/>
    </source>
</evidence>